<organism evidence="2">
    <name type="scientific">Lygus hesperus</name>
    <name type="common">Western plant bug</name>
    <dbReference type="NCBI Taxonomy" id="30085"/>
    <lineage>
        <taxon>Eukaryota</taxon>
        <taxon>Metazoa</taxon>
        <taxon>Ecdysozoa</taxon>
        <taxon>Arthropoda</taxon>
        <taxon>Hexapoda</taxon>
        <taxon>Insecta</taxon>
        <taxon>Pterygota</taxon>
        <taxon>Neoptera</taxon>
        <taxon>Paraneoptera</taxon>
        <taxon>Hemiptera</taxon>
        <taxon>Heteroptera</taxon>
        <taxon>Panheteroptera</taxon>
        <taxon>Cimicomorpha</taxon>
        <taxon>Miridae</taxon>
        <taxon>Mirini</taxon>
        <taxon>Lygus</taxon>
    </lineage>
</organism>
<gene>
    <name evidence="2" type="primary">iga_5</name>
    <name evidence="2" type="ORF">CM83_20674</name>
    <name evidence="3" type="ORF">g.4745</name>
</gene>
<evidence type="ECO:0000256" key="1">
    <source>
        <dbReference type="SAM" id="MobiDB-lite"/>
    </source>
</evidence>
<accession>A0A0A9WEE2</accession>
<evidence type="ECO:0000313" key="3">
    <source>
        <dbReference type="EMBL" id="JAP98544.1"/>
    </source>
</evidence>
<keyword evidence="2" id="KW-0645">Protease</keyword>
<reference evidence="2" key="2">
    <citation type="submission" date="2014-07" db="EMBL/GenBank/DDBJ databases">
        <authorList>
            <person name="Hull J."/>
        </authorList>
    </citation>
    <scope>NUCLEOTIDE SEQUENCE</scope>
</reference>
<reference evidence="3" key="3">
    <citation type="journal article" date="2016" name="Gigascience">
        <title>De novo construction of an expanded transcriptome assembly for the western tarnished plant bug, Lygus hesperus.</title>
        <authorList>
            <person name="Tassone E.E."/>
            <person name="Geib S.M."/>
            <person name="Hall B."/>
            <person name="Fabrick J.A."/>
            <person name="Brent C.S."/>
            <person name="Hull J.J."/>
        </authorList>
    </citation>
    <scope>NUCLEOTIDE SEQUENCE</scope>
</reference>
<keyword evidence="2" id="KW-0378">Hydrolase</keyword>
<protein>
    <submittedName>
        <fullName evidence="2">Immunoglobulin A1 protease autotransporter</fullName>
    </submittedName>
</protein>
<dbReference type="GO" id="GO:0006508">
    <property type="term" value="P:proteolysis"/>
    <property type="evidence" value="ECO:0007669"/>
    <property type="project" value="UniProtKB-KW"/>
</dbReference>
<dbReference type="GO" id="GO:0008233">
    <property type="term" value="F:peptidase activity"/>
    <property type="evidence" value="ECO:0007669"/>
    <property type="project" value="UniProtKB-KW"/>
</dbReference>
<dbReference type="EMBL" id="GDHC01020084">
    <property type="protein sequence ID" value="JAP98544.1"/>
    <property type="molecule type" value="Transcribed_RNA"/>
</dbReference>
<name>A0A0A9WEE2_LYGHE</name>
<dbReference type="AlphaFoldDB" id="A0A0A9WEE2"/>
<reference evidence="2" key="1">
    <citation type="journal article" date="2014" name="PLoS ONE">
        <title>Transcriptome-Based Identification of ABC Transporters in the Western Tarnished Plant Bug Lygus hesperus.</title>
        <authorList>
            <person name="Hull J.J."/>
            <person name="Chaney K."/>
            <person name="Geib S.M."/>
            <person name="Fabrick J.A."/>
            <person name="Brent C.S."/>
            <person name="Walsh D."/>
            <person name="Lavine L.C."/>
        </authorList>
    </citation>
    <scope>NUCLEOTIDE SEQUENCE</scope>
</reference>
<proteinExistence type="predicted"/>
<dbReference type="EMBL" id="GBHO01037495">
    <property type="protein sequence ID" value="JAG06109.1"/>
    <property type="molecule type" value="Transcribed_RNA"/>
</dbReference>
<feature type="compositionally biased region" description="Polar residues" evidence="1">
    <location>
        <begin position="1"/>
        <end position="11"/>
    </location>
</feature>
<feature type="region of interest" description="Disordered" evidence="1">
    <location>
        <begin position="1"/>
        <end position="40"/>
    </location>
</feature>
<sequence length="117" mass="12885">MIHVSPSSTLGRMTASDGSLAANHITHPSPQQYAHKNNKSNAAAATVTGSTTSFGMVEKPHIILPYCFNAADAEYDNNDNNSNNYVTCKENSYEQKLQHMWYAPPFARKDYTTIGSQ</sequence>
<evidence type="ECO:0000313" key="2">
    <source>
        <dbReference type="EMBL" id="JAG06109.1"/>
    </source>
</evidence>